<evidence type="ECO:0000313" key="1">
    <source>
        <dbReference type="EMBL" id="CAD8302934.1"/>
    </source>
</evidence>
<accession>A0A7R9Z3T7</accession>
<dbReference type="AlphaFoldDB" id="A0A7R9Z3T7"/>
<organism evidence="1">
    <name type="scientific">Pseudictyota dubia</name>
    <dbReference type="NCBI Taxonomy" id="2749911"/>
    <lineage>
        <taxon>Eukaryota</taxon>
        <taxon>Sar</taxon>
        <taxon>Stramenopiles</taxon>
        <taxon>Ochrophyta</taxon>
        <taxon>Bacillariophyta</taxon>
        <taxon>Mediophyceae</taxon>
        <taxon>Biddulphiophycidae</taxon>
        <taxon>Eupodiscales</taxon>
        <taxon>Odontellaceae</taxon>
        <taxon>Pseudictyota</taxon>
    </lineage>
</organism>
<reference evidence="1" key="1">
    <citation type="submission" date="2021-01" db="EMBL/GenBank/DDBJ databases">
        <authorList>
            <person name="Corre E."/>
            <person name="Pelletier E."/>
            <person name="Niang G."/>
            <person name="Scheremetjew M."/>
            <person name="Finn R."/>
            <person name="Kale V."/>
            <person name="Holt S."/>
            <person name="Cochrane G."/>
            <person name="Meng A."/>
            <person name="Brown T."/>
            <person name="Cohen L."/>
        </authorList>
    </citation>
    <scope>NUCLEOTIDE SEQUENCE</scope>
    <source>
        <strain evidence="1">CCMP147</strain>
    </source>
</reference>
<name>A0A7R9Z3T7_9STRA</name>
<protein>
    <submittedName>
        <fullName evidence="1">Uncharacterized protein</fullName>
    </submittedName>
</protein>
<sequence>MQVTHIVFPVLPRRLFAVCLFVPSERERETLSCVIERERKDANCNCSLSRWGSLCACLSLPVFLRITRFYFCATLSPSPSFSCRGGMFVGPGWRWSQGCGGGGGGEPLQSVFGLRDKKRGG</sequence>
<gene>
    <name evidence="1" type="ORF">TDUB1175_LOCUS6169</name>
</gene>
<dbReference type="EMBL" id="HBED01012396">
    <property type="protein sequence ID" value="CAD8302934.1"/>
    <property type="molecule type" value="Transcribed_RNA"/>
</dbReference>
<proteinExistence type="predicted"/>